<feature type="compositionally biased region" description="Basic and acidic residues" evidence="8">
    <location>
        <begin position="104"/>
        <end position="114"/>
    </location>
</feature>
<feature type="compositionally biased region" description="Basic and acidic residues" evidence="8">
    <location>
        <begin position="141"/>
        <end position="159"/>
    </location>
</feature>
<dbReference type="PANTHER" id="PTHR33348">
    <property type="entry name" value="PRECURSOR OF CEP5"/>
    <property type="match status" value="1"/>
</dbReference>
<reference evidence="11" key="1">
    <citation type="journal article" date="2014" name="Nat. Genet.">
        <title>A reference genome for common bean and genome-wide analysis of dual domestications.</title>
        <authorList>
            <person name="Schmutz J."/>
            <person name="McClean P.E."/>
            <person name="Mamidi S."/>
            <person name="Wu G.A."/>
            <person name="Cannon S.B."/>
            <person name="Grimwood J."/>
            <person name="Jenkins J."/>
            <person name="Shu S."/>
            <person name="Song Q."/>
            <person name="Chavarro C."/>
            <person name="Torres-Torres M."/>
            <person name="Geffroy V."/>
            <person name="Moghaddam S.M."/>
            <person name="Gao D."/>
            <person name="Abernathy B."/>
            <person name="Barry K."/>
            <person name="Blair M."/>
            <person name="Brick M.A."/>
            <person name="Chovatia M."/>
            <person name="Gepts P."/>
            <person name="Goodstein D.M."/>
            <person name="Gonzales M."/>
            <person name="Hellsten U."/>
            <person name="Hyten D.L."/>
            <person name="Jia G."/>
            <person name="Kelly J.D."/>
            <person name="Kudrna D."/>
            <person name="Lee R."/>
            <person name="Richard M.M."/>
            <person name="Miklas P.N."/>
            <person name="Osorno J.M."/>
            <person name="Rodrigues J."/>
            <person name="Thareau V."/>
            <person name="Urrea C.A."/>
            <person name="Wang M."/>
            <person name="Yu Y."/>
            <person name="Zhang M."/>
            <person name="Wing R.A."/>
            <person name="Cregan P.B."/>
            <person name="Rokhsar D.S."/>
            <person name="Jackson S.A."/>
        </authorList>
    </citation>
    <scope>NUCLEOTIDE SEQUENCE [LARGE SCALE GENOMIC DNA]</scope>
    <source>
        <strain evidence="11">cv. G19833</strain>
    </source>
</reference>
<dbReference type="GO" id="GO:0006995">
    <property type="term" value="P:cellular response to nitrogen starvation"/>
    <property type="evidence" value="ECO:0007669"/>
    <property type="project" value="UniProtKB-ARBA"/>
</dbReference>
<dbReference type="PANTHER" id="PTHR33348:SF44">
    <property type="entry name" value="PRECURSOR OF CEP6"/>
    <property type="match status" value="1"/>
</dbReference>
<evidence type="ECO:0008006" key="12">
    <source>
        <dbReference type="Google" id="ProtNLM"/>
    </source>
</evidence>
<keyword evidence="11" id="KW-1185">Reference proteome</keyword>
<dbReference type="GO" id="GO:0048046">
    <property type="term" value="C:apoplast"/>
    <property type="evidence" value="ECO:0007669"/>
    <property type="project" value="UniProtKB-SubCell"/>
</dbReference>
<feature type="transmembrane region" description="Helical" evidence="9">
    <location>
        <begin position="21"/>
        <end position="39"/>
    </location>
</feature>
<evidence type="ECO:0000256" key="2">
    <source>
        <dbReference type="ARBA" id="ARBA00008963"/>
    </source>
</evidence>
<sequence>MHYHLILTKTINQIHVTTSFSLTYYTYILFASLVTMAKFQTLQKYFFIFLALVLCHGSLLAHGRKMNIKALNQHYLQNTNTNTNTVANDPQVHLPPLKTNVESPHYEKSSKLEDSGEGSINAFRPTTPGGSPGVGHGIITSEDHNNMKSSVAEDSKSEGPGHSPGVGHPNYQNKIGQGN</sequence>
<dbReference type="GO" id="GO:2000280">
    <property type="term" value="P:regulation of root development"/>
    <property type="evidence" value="ECO:0007669"/>
    <property type="project" value="TreeGrafter"/>
</dbReference>
<keyword evidence="6" id="KW-0732">Signal</keyword>
<evidence type="ECO:0000256" key="7">
    <source>
        <dbReference type="ARBA" id="ARBA00023278"/>
    </source>
</evidence>
<dbReference type="GO" id="GO:0048364">
    <property type="term" value="P:root development"/>
    <property type="evidence" value="ECO:0007669"/>
    <property type="project" value="InterPro"/>
</dbReference>
<feature type="transmembrane region" description="Helical" evidence="9">
    <location>
        <begin position="45"/>
        <end position="63"/>
    </location>
</feature>
<dbReference type="EMBL" id="CM002290">
    <property type="protein sequence ID" value="ESW27932.1"/>
    <property type="molecule type" value="Genomic_DNA"/>
</dbReference>
<comment type="subcellular location">
    <subcellularLocation>
        <location evidence="1">Secreted</location>
        <location evidence="1">Extracellular space</location>
        <location evidence="1">Apoplast</location>
    </subcellularLocation>
</comment>
<dbReference type="GO" id="GO:1902025">
    <property type="term" value="P:nitrate import"/>
    <property type="evidence" value="ECO:0007669"/>
    <property type="project" value="TreeGrafter"/>
</dbReference>
<dbReference type="InterPro" id="IPR033250">
    <property type="entry name" value="CEP"/>
</dbReference>
<protein>
    <recommendedName>
        <fullName evidence="12">Precursor of CEP9</fullName>
    </recommendedName>
</protein>
<name>V7CCL2_PHAVU</name>
<accession>V7CCL2</accession>
<dbReference type="AlphaFoldDB" id="V7CCL2"/>
<evidence type="ECO:0000313" key="11">
    <source>
        <dbReference type="Proteomes" id="UP000000226"/>
    </source>
</evidence>
<evidence type="ECO:0000256" key="3">
    <source>
        <dbReference type="ARBA" id="ARBA00022523"/>
    </source>
</evidence>
<dbReference type="OMA" id="ESPHYEK"/>
<keyword evidence="5" id="KW-0372">Hormone</keyword>
<dbReference type="OrthoDB" id="1300036at2759"/>
<dbReference type="Proteomes" id="UP000000226">
    <property type="component" value="Chromosome 3"/>
</dbReference>
<keyword evidence="3" id="KW-0052">Apoplast</keyword>
<evidence type="ECO:0000256" key="4">
    <source>
        <dbReference type="ARBA" id="ARBA00022525"/>
    </source>
</evidence>
<evidence type="ECO:0000256" key="9">
    <source>
        <dbReference type="SAM" id="Phobius"/>
    </source>
</evidence>
<evidence type="ECO:0000256" key="8">
    <source>
        <dbReference type="SAM" id="MobiDB-lite"/>
    </source>
</evidence>
<evidence type="ECO:0000256" key="5">
    <source>
        <dbReference type="ARBA" id="ARBA00022702"/>
    </source>
</evidence>
<evidence type="ECO:0000256" key="6">
    <source>
        <dbReference type="ARBA" id="ARBA00022729"/>
    </source>
</evidence>
<organism evidence="10 11">
    <name type="scientific">Phaseolus vulgaris</name>
    <name type="common">Kidney bean</name>
    <name type="synonym">French bean</name>
    <dbReference type="NCBI Taxonomy" id="3885"/>
    <lineage>
        <taxon>Eukaryota</taxon>
        <taxon>Viridiplantae</taxon>
        <taxon>Streptophyta</taxon>
        <taxon>Embryophyta</taxon>
        <taxon>Tracheophyta</taxon>
        <taxon>Spermatophyta</taxon>
        <taxon>Magnoliopsida</taxon>
        <taxon>eudicotyledons</taxon>
        <taxon>Gunneridae</taxon>
        <taxon>Pentapetalae</taxon>
        <taxon>rosids</taxon>
        <taxon>fabids</taxon>
        <taxon>Fabales</taxon>
        <taxon>Fabaceae</taxon>
        <taxon>Papilionoideae</taxon>
        <taxon>50 kb inversion clade</taxon>
        <taxon>NPAAA clade</taxon>
        <taxon>indigoferoid/millettioid clade</taxon>
        <taxon>Phaseoleae</taxon>
        <taxon>Phaseolus</taxon>
    </lineage>
</organism>
<evidence type="ECO:0000256" key="1">
    <source>
        <dbReference type="ARBA" id="ARBA00004271"/>
    </source>
</evidence>
<dbReference type="Gramene" id="ESW27932">
    <property type="protein sequence ID" value="ESW27932"/>
    <property type="gene ID" value="PHAVU_003G245100g"/>
</dbReference>
<gene>
    <name evidence="10" type="ORF">PHAVU_003G245100g</name>
</gene>
<feature type="region of interest" description="Disordered" evidence="8">
    <location>
        <begin position="99"/>
        <end position="179"/>
    </location>
</feature>
<keyword evidence="9" id="KW-0472">Membrane</keyword>
<keyword evidence="4" id="KW-0964">Secreted</keyword>
<dbReference type="GO" id="GO:1901371">
    <property type="term" value="P:regulation of leaf morphogenesis"/>
    <property type="evidence" value="ECO:0007669"/>
    <property type="project" value="TreeGrafter"/>
</dbReference>
<proteinExistence type="inferred from homology"/>
<dbReference type="GO" id="GO:0005179">
    <property type="term" value="F:hormone activity"/>
    <property type="evidence" value="ECO:0007669"/>
    <property type="project" value="UniProtKB-KW"/>
</dbReference>
<keyword evidence="9" id="KW-0812">Transmembrane</keyword>
<keyword evidence="7" id="KW-0379">Hydroxylation</keyword>
<evidence type="ECO:0000313" key="10">
    <source>
        <dbReference type="EMBL" id="ESW27932.1"/>
    </source>
</evidence>
<feature type="compositionally biased region" description="Polar residues" evidence="8">
    <location>
        <begin position="170"/>
        <end position="179"/>
    </location>
</feature>
<keyword evidence="9" id="KW-1133">Transmembrane helix</keyword>
<comment type="similarity">
    <text evidence="2">Belongs to the C-terminally encoded plant signaling peptide (CEP) family.</text>
</comment>